<proteinExistence type="predicted"/>
<sequence length="136" mass="14635">MFQKLASEKRACVAGLLEEILNTNTQARLKTIFGNSAQAESWIAFSKTAAGQRYIQYVAANASATFLGRPRPDRSGLLLGMTPDQAAQTLEFMASPAGMVFSAAPPLSPPEMTQAQQASLGDELFQRCALSDKDFS</sequence>
<reference evidence="1 2" key="1">
    <citation type="submission" date="2022-06" db="EMBL/GenBank/DDBJ databases">
        <title>Dynamics of rice microbiomes reveals core vertical transmitted seed endophytes.</title>
        <authorList>
            <person name="Liao K."/>
            <person name="Zhang X."/>
        </authorList>
    </citation>
    <scope>NUCLEOTIDE SEQUENCE [LARGE SCALE GENOMIC DNA]</scope>
    <source>
        <strain evidence="1 2">YT10-10-1</strain>
    </source>
</reference>
<evidence type="ECO:0000313" key="1">
    <source>
        <dbReference type="EMBL" id="MCW0400612.1"/>
    </source>
</evidence>
<keyword evidence="2" id="KW-1185">Reference proteome</keyword>
<accession>A0ABT3DYZ8</accession>
<dbReference type="Proteomes" id="UP001320843">
    <property type="component" value="Unassembled WGS sequence"/>
</dbReference>
<organism evidence="1 2">
    <name type="scientific">Xanthomonas sacchari</name>
    <dbReference type="NCBI Taxonomy" id="56458"/>
    <lineage>
        <taxon>Bacteria</taxon>
        <taxon>Pseudomonadati</taxon>
        <taxon>Pseudomonadota</taxon>
        <taxon>Gammaproteobacteria</taxon>
        <taxon>Lysobacterales</taxon>
        <taxon>Lysobacteraceae</taxon>
        <taxon>Xanthomonas</taxon>
    </lineage>
</organism>
<comment type="caution">
    <text evidence="1">The sequence shown here is derived from an EMBL/GenBank/DDBJ whole genome shotgun (WGS) entry which is preliminary data.</text>
</comment>
<name>A0ABT3DYZ8_9XANT</name>
<evidence type="ECO:0000313" key="2">
    <source>
        <dbReference type="Proteomes" id="UP001320843"/>
    </source>
</evidence>
<dbReference type="EMBL" id="JANFWR010000024">
    <property type="protein sequence ID" value="MCW0400612.1"/>
    <property type="molecule type" value="Genomic_DNA"/>
</dbReference>
<protein>
    <submittedName>
        <fullName evidence="1">Uncharacterized protein</fullName>
    </submittedName>
</protein>
<gene>
    <name evidence="1" type="ORF">NB700_003168</name>
</gene>